<dbReference type="GO" id="GO:0008967">
    <property type="term" value="F:phosphoglycolate phosphatase activity"/>
    <property type="evidence" value="ECO:0007669"/>
    <property type="project" value="TreeGrafter"/>
</dbReference>
<dbReference type="Gene3D" id="3.40.50.1000">
    <property type="entry name" value="HAD superfamily/HAD-like"/>
    <property type="match status" value="1"/>
</dbReference>
<dbReference type="InterPro" id="IPR036412">
    <property type="entry name" value="HAD-like_sf"/>
</dbReference>
<reference evidence="1 2" key="1">
    <citation type="submission" date="2020-02" db="EMBL/GenBank/DDBJ databases">
        <title>Genome assembly of a novel Clostridium senegalense strain.</title>
        <authorList>
            <person name="Gupta T.B."/>
            <person name="Jauregui R."/>
            <person name="Maclean P."/>
            <person name="Nawarathana A."/>
            <person name="Brightwell G."/>
        </authorList>
    </citation>
    <scope>NUCLEOTIDE SEQUENCE [LARGE SCALE GENOMIC DNA]</scope>
    <source>
        <strain evidence="1 2">AGRFS4</strain>
    </source>
</reference>
<dbReference type="NCBIfam" id="TIGR01509">
    <property type="entry name" value="HAD-SF-IA-v3"/>
    <property type="match status" value="1"/>
</dbReference>
<dbReference type="SFLD" id="SFLDS00003">
    <property type="entry name" value="Haloacid_Dehalogenase"/>
    <property type="match status" value="1"/>
</dbReference>
<evidence type="ECO:0000313" key="1">
    <source>
        <dbReference type="EMBL" id="NEU04129.1"/>
    </source>
</evidence>
<dbReference type="Gene3D" id="1.10.150.240">
    <property type="entry name" value="Putative phosphatase, domain 2"/>
    <property type="match status" value="1"/>
</dbReference>
<name>A0A6M0H0L3_9CLOT</name>
<protein>
    <submittedName>
        <fullName evidence="1">HAD family hydrolase</fullName>
    </submittedName>
</protein>
<dbReference type="EMBL" id="JAAGPU010000005">
    <property type="protein sequence ID" value="NEU04129.1"/>
    <property type="molecule type" value="Genomic_DNA"/>
</dbReference>
<keyword evidence="1" id="KW-0378">Hydrolase</keyword>
<dbReference type="PRINTS" id="PR00413">
    <property type="entry name" value="HADHALOGNASE"/>
</dbReference>
<dbReference type="InterPro" id="IPR023214">
    <property type="entry name" value="HAD_sf"/>
</dbReference>
<dbReference type="GO" id="GO:0006281">
    <property type="term" value="P:DNA repair"/>
    <property type="evidence" value="ECO:0007669"/>
    <property type="project" value="TreeGrafter"/>
</dbReference>
<dbReference type="InterPro" id="IPR006439">
    <property type="entry name" value="HAD-SF_hydro_IA"/>
</dbReference>
<dbReference type="SUPFAM" id="SSF56784">
    <property type="entry name" value="HAD-like"/>
    <property type="match status" value="1"/>
</dbReference>
<organism evidence="1 2">
    <name type="scientific">Clostridium senegalense</name>
    <dbReference type="NCBI Taxonomy" id="1465809"/>
    <lineage>
        <taxon>Bacteria</taxon>
        <taxon>Bacillati</taxon>
        <taxon>Bacillota</taxon>
        <taxon>Clostridia</taxon>
        <taxon>Eubacteriales</taxon>
        <taxon>Clostridiaceae</taxon>
        <taxon>Clostridium</taxon>
    </lineage>
</organism>
<gene>
    <name evidence="1" type="ORF">G3M99_04505</name>
</gene>
<comment type="caution">
    <text evidence="1">The sequence shown here is derived from an EMBL/GenBank/DDBJ whole genome shotgun (WGS) entry which is preliminary data.</text>
</comment>
<dbReference type="Pfam" id="PF13419">
    <property type="entry name" value="HAD_2"/>
    <property type="match status" value="1"/>
</dbReference>
<dbReference type="FunFam" id="3.40.50.1000:FF:000022">
    <property type="entry name" value="Phosphoglycolate phosphatase"/>
    <property type="match status" value="1"/>
</dbReference>
<dbReference type="NCBIfam" id="TIGR01549">
    <property type="entry name" value="HAD-SF-IA-v1"/>
    <property type="match status" value="1"/>
</dbReference>
<proteinExistence type="predicted"/>
<evidence type="ECO:0000313" key="2">
    <source>
        <dbReference type="Proteomes" id="UP000481872"/>
    </source>
</evidence>
<dbReference type="AlphaFoldDB" id="A0A6M0H0L3"/>
<dbReference type="InterPro" id="IPR050155">
    <property type="entry name" value="HAD-like_hydrolase_sf"/>
</dbReference>
<accession>A0A6M0H0L3</accession>
<dbReference type="PANTHER" id="PTHR43434:SF1">
    <property type="entry name" value="PHOSPHOGLYCOLATE PHOSPHATASE"/>
    <property type="match status" value="1"/>
</dbReference>
<dbReference type="InterPro" id="IPR041492">
    <property type="entry name" value="HAD_2"/>
</dbReference>
<dbReference type="Proteomes" id="UP000481872">
    <property type="component" value="Unassembled WGS sequence"/>
</dbReference>
<dbReference type="InterPro" id="IPR023198">
    <property type="entry name" value="PGP-like_dom2"/>
</dbReference>
<sequence length="215" mass="24249">MKFEALVLDFDGTIADTSESIILTMQDTLKYFKNEDIEDEDIKRLIGLPLFEMFKSIKGFQEENIKSAVKEYSIRYKNICKNTVTMFEGVKETLENLHKKGVKLTIATSRGKDTLLLFLKELEIEHLFSFVACCDDVTKHKPAPDVVNLVLEKINVNKNKALVIGDTIYDVGMGQNAGCESCAVTYGNNTLEEIKDSNPEYIIDKFSDLISIVEG</sequence>
<dbReference type="SFLD" id="SFLDG01135">
    <property type="entry name" value="C1.5.6:_HAD__Beta-PGM__Phospha"/>
    <property type="match status" value="1"/>
</dbReference>
<dbReference type="PANTHER" id="PTHR43434">
    <property type="entry name" value="PHOSPHOGLYCOLATE PHOSPHATASE"/>
    <property type="match status" value="1"/>
</dbReference>
<dbReference type="GO" id="GO:0005829">
    <property type="term" value="C:cytosol"/>
    <property type="evidence" value="ECO:0007669"/>
    <property type="project" value="TreeGrafter"/>
</dbReference>
<dbReference type="SFLD" id="SFLDG01129">
    <property type="entry name" value="C1.5:_HAD__Beta-PGM__Phosphata"/>
    <property type="match status" value="1"/>
</dbReference>
<keyword evidence="2" id="KW-1185">Reference proteome</keyword>
<dbReference type="RefSeq" id="WP_199869343.1">
    <property type="nucleotide sequence ID" value="NZ_JAAGPU010000005.1"/>
</dbReference>